<reference evidence="1 2" key="1">
    <citation type="submission" date="2023-08" db="EMBL/GenBank/DDBJ databases">
        <title>Black Yeasts Isolated from many extreme environments.</title>
        <authorList>
            <person name="Coleine C."/>
            <person name="Stajich J.E."/>
            <person name="Selbmann L."/>
        </authorList>
    </citation>
    <scope>NUCLEOTIDE SEQUENCE [LARGE SCALE GENOMIC DNA]</scope>
    <source>
        <strain evidence="1 2">CCFEE 5935</strain>
    </source>
</reference>
<dbReference type="RefSeq" id="XP_064660732.1">
    <property type="nucleotide sequence ID" value="XM_064800781.1"/>
</dbReference>
<dbReference type="AlphaFoldDB" id="A0AAV9PE11"/>
<dbReference type="EMBL" id="JAVRRT010000005">
    <property type="protein sequence ID" value="KAK5171888.1"/>
    <property type="molecule type" value="Genomic_DNA"/>
</dbReference>
<gene>
    <name evidence="1" type="ORF">LTR77_003525</name>
</gene>
<keyword evidence="2" id="KW-1185">Reference proteome</keyword>
<comment type="caution">
    <text evidence="1">The sequence shown here is derived from an EMBL/GenBank/DDBJ whole genome shotgun (WGS) entry which is preliminary data.</text>
</comment>
<dbReference type="Proteomes" id="UP001337655">
    <property type="component" value="Unassembled WGS sequence"/>
</dbReference>
<proteinExistence type="predicted"/>
<dbReference type="GeneID" id="89924871"/>
<evidence type="ECO:0000313" key="2">
    <source>
        <dbReference type="Proteomes" id="UP001337655"/>
    </source>
</evidence>
<name>A0AAV9PE11_9PEZI</name>
<accession>A0AAV9PE11</accession>
<evidence type="ECO:0000313" key="1">
    <source>
        <dbReference type="EMBL" id="KAK5171888.1"/>
    </source>
</evidence>
<organism evidence="1 2">
    <name type="scientific">Saxophila tyrrhenica</name>
    <dbReference type="NCBI Taxonomy" id="1690608"/>
    <lineage>
        <taxon>Eukaryota</taxon>
        <taxon>Fungi</taxon>
        <taxon>Dikarya</taxon>
        <taxon>Ascomycota</taxon>
        <taxon>Pezizomycotina</taxon>
        <taxon>Dothideomycetes</taxon>
        <taxon>Dothideomycetidae</taxon>
        <taxon>Mycosphaerellales</taxon>
        <taxon>Extremaceae</taxon>
        <taxon>Saxophila</taxon>
    </lineage>
</organism>
<sequence>MTAAYPVTSTVELLEGIMVHFSRKPLARSTRTAGEWHNVFIEPPQVRKFLDPSPREPLELSDAAPVHCTIYIRGGITIRDIYDVTAAVVESSELYEPFDWMAYTYHDGFTWAECSVVTIQKDEAYRCRRPEWEMKWDRYMRMKYGFQDLVSEDDVE</sequence>
<protein>
    <submittedName>
        <fullName evidence="1">Uncharacterized protein</fullName>
    </submittedName>
</protein>